<organism evidence="2 3">
    <name type="scientific">Dongia soli</name>
    <dbReference type="NCBI Taxonomy" id="600628"/>
    <lineage>
        <taxon>Bacteria</taxon>
        <taxon>Pseudomonadati</taxon>
        <taxon>Pseudomonadota</taxon>
        <taxon>Alphaproteobacteria</taxon>
        <taxon>Rhodospirillales</taxon>
        <taxon>Dongiaceae</taxon>
        <taxon>Dongia</taxon>
    </lineage>
</organism>
<name>A0ABU5E6F3_9PROT</name>
<dbReference type="RefSeq" id="WP_320506300.1">
    <property type="nucleotide sequence ID" value="NZ_JAXCLW010000001.1"/>
</dbReference>
<keyword evidence="3" id="KW-1185">Reference proteome</keyword>
<dbReference type="GO" id="GO:0006508">
    <property type="term" value="P:proteolysis"/>
    <property type="evidence" value="ECO:0007669"/>
    <property type="project" value="UniProtKB-KW"/>
</dbReference>
<keyword evidence="1" id="KW-0812">Transmembrane</keyword>
<evidence type="ECO:0000313" key="2">
    <source>
        <dbReference type="EMBL" id="MDY0881225.1"/>
    </source>
</evidence>
<comment type="caution">
    <text evidence="2">The sequence shown here is derived from an EMBL/GenBank/DDBJ whole genome shotgun (WGS) entry which is preliminary data.</text>
</comment>
<protein>
    <submittedName>
        <fullName evidence="2">TIGR02281 family clan AA aspartic protease</fullName>
        <ecNumber evidence="2">3.4.23.-</ecNumber>
    </submittedName>
</protein>
<dbReference type="InterPro" id="IPR011969">
    <property type="entry name" value="Clan_AA_Asp_peptidase_C"/>
</dbReference>
<keyword evidence="1" id="KW-1133">Transmembrane helix</keyword>
<keyword evidence="2" id="KW-0645">Protease</keyword>
<feature type="transmembrane region" description="Helical" evidence="1">
    <location>
        <begin position="36"/>
        <end position="54"/>
    </location>
</feature>
<dbReference type="EC" id="3.4.23.-" evidence="2"/>
<dbReference type="EMBL" id="JAXCLW010000001">
    <property type="protein sequence ID" value="MDY0881225.1"/>
    <property type="molecule type" value="Genomic_DNA"/>
</dbReference>
<dbReference type="SUPFAM" id="SSF50630">
    <property type="entry name" value="Acid proteases"/>
    <property type="match status" value="1"/>
</dbReference>
<evidence type="ECO:0000313" key="3">
    <source>
        <dbReference type="Proteomes" id="UP001279642"/>
    </source>
</evidence>
<dbReference type="InterPro" id="IPR001969">
    <property type="entry name" value="Aspartic_peptidase_AS"/>
</dbReference>
<dbReference type="Gene3D" id="2.40.70.10">
    <property type="entry name" value="Acid Proteases"/>
    <property type="match status" value="1"/>
</dbReference>
<dbReference type="InterPro" id="IPR034122">
    <property type="entry name" value="Retropepsin-like_bacterial"/>
</dbReference>
<dbReference type="Pfam" id="PF13975">
    <property type="entry name" value="gag-asp_proteas"/>
    <property type="match status" value="1"/>
</dbReference>
<evidence type="ECO:0000256" key="1">
    <source>
        <dbReference type="SAM" id="Phobius"/>
    </source>
</evidence>
<reference evidence="2 3" key="1">
    <citation type="journal article" date="2016" name="Antonie Van Leeuwenhoek">
        <title>Dongia soli sp. nov., isolated from soil from Dokdo, Korea.</title>
        <authorList>
            <person name="Kim D.U."/>
            <person name="Lee H."/>
            <person name="Kim H."/>
            <person name="Kim S.G."/>
            <person name="Ka J.O."/>
        </authorList>
    </citation>
    <scope>NUCLEOTIDE SEQUENCE [LARGE SCALE GENOMIC DNA]</scope>
    <source>
        <strain evidence="2 3">D78</strain>
    </source>
</reference>
<dbReference type="PROSITE" id="PS00141">
    <property type="entry name" value="ASP_PROTEASE"/>
    <property type="match status" value="1"/>
</dbReference>
<dbReference type="Proteomes" id="UP001279642">
    <property type="component" value="Unassembled WGS sequence"/>
</dbReference>
<gene>
    <name evidence="2" type="ORF">SMD27_00065</name>
</gene>
<dbReference type="CDD" id="cd05483">
    <property type="entry name" value="retropepsin_like_bacteria"/>
    <property type="match status" value="1"/>
</dbReference>
<proteinExistence type="predicted"/>
<feature type="transmembrane region" description="Helical" evidence="1">
    <location>
        <begin position="66"/>
        <end position="83"/>
    </location>
</feature>
<keyword evidence="2" id="KW-0378">Hydrolase</keyword>
<keyword evidence="1" id="KW-0472">Membrane</keyword>
<dbReference type="InterPro" id="IPR021109">
    <property type="entry name" value="Peptidase_aspartic_dom_sf"/>
</dbReference>
<dbReference type="NCBIfam" id="TIGR02281">
    <property type="entry name" value="clan_AA_DTGA"/>
    <property type="match status" value="1"/>
</dbReference>
<dbReference type="GO" id="GO:0008233">
    <property type="term" value="F:peptidase activity"/>
    <property type="evidence" value="ECO:0007669"/>
    <property type="project" value="UniProtKB-KW"/>
</dbReference>
<accession>A0ABU5E6F3</accession>
<sequence>MRAWMIAVILIVATAALIFLLNSAFPDALQNDDNQMQLFASLGWLVLLGSSVVLRLRSRPGSSLRALAAWVLIFLVLVWVYAYRVEAMAIGQRLLAVLVPGHGYTTVSANSDGTVSGKGEMRFAVNRDGHYQVNARVNGTYVTFLVDTGATDVVLTMLDAQRIGFDPDKLRFTQRAETANGVVRAAPVTLDEIALGAIVIGHLPASVNEAPMSQSLLGMRFLNQLKSWRVENQMLILQQ</sequence>